<dbReference type="EMBL" id="KN823083">
    <property type="protein sequence ID" value="KIO23493.1"/>
    <property type="molecule type" value="Genomic_DNA"/>
</dbReference>
<sequence length="262" mass="29090">MHRHATDRSSFKYPSGGLLQVTGVLSKEEIRKPTQLDANGEKCILAIKNGLASGVTVGRASGIESFVRVYGPEGKTWTSREIAVYPYSQKDGAFSAPGDSGSIVVNWEGRIIGQLNGGAGTTDSTDVTYLTPFHWLLEQIKKAFPDAFLYQIKVQVATSGTLARRLDLFDLFHVLLDRRHALPVRLHSFTSQFVVGANVMDFCYRSSRLCLTHIETLCQLIVLRCLLISGSMVTSIGERYYHSLVLRSLVKIPTSNCRYWLA</sequence>
<proteinExistence type="predicted"/>
<keyword evidence="2" id="KW-1185">Reference proteome</keyword>
<dbReference type="HOGENOM" id="CLU_1062424_0_0_1"/>
<dbReference type="STRING" id="1051891.A0A0C3KQ38"/>
<dbReference type="InterPro" id="IPR009003">
    <property type="entry name" value="Peptidase_S1_PA"/>
</dbReference>
<reference evidence="2" key="2">
    <citation type="submission" date="2015-01" db="EMBL/GenBank/DDBJ databases">
        <title>Evolutionary Origins and Diversification of the Mycorrhizal Mutualists.</title>
        <authorList>
            <consortium name="DOE Joint Genome Institute"/>
            <consortium name="Mycorrhizal Genomics Consortium"/>
            <person name="Kohler A."/>
            <person name="Kuo A."/>
            <person name="Nagy L.G."/>
            <person name="Floudas D."/>
            <person name="Copeland A."/>
            <person name="Barry K.W."/>
            <person name="Cichocki N."/>
            <person name="Veneault-Fourrey C."/>
            <person name="LaButti K."/>
            <person name="Lindquist E.A."/>
            <person name="Lipzen A."/>
            <person name="Lundell T."/>
            <person name="Morin E."/>
            <person name="Murat C."/>
            <person name="Riley R."/>
            <person name="Ohm R."/>
            <person name="Sun H."/>
            <person name="Tunlid A."/>
            <person name="Henrissat B."/>
            <person name="Grigoriev I.V."/>
            <person name="Hibbett D.S."/>
            <person name="Martin F."/>
        </authorList>
    </citation>
    <scope>NUCLEOTIDE SEQUENCE [LARGE SCALE GENOMIC DNA]</scope>
    <source>
        <strain evidence="2">MUT 4182</strain>
    </source>
</reference>
<evidence type="ECO:0000313" key="1">
    <source>
        <dbReference type="EMBL" id="KIO23493.1"/>
    </source>
</evidence>
<dbReference type="SUPFAM" id="SSF50494">
    <property type="entry name" value="Trypsin-like serine proteases"/>
    <property type="match status" value="1"/>
</dbReference>
<reference evidence="1 2" key="1">
    <citation type="submission" date="2014-04" db="EMBL/GenBank/DDBJ databases">
        <authorList>
            <consortium name="DOE Joint Genome Institute"/>
            <person name="Kuo A."/>
            <person name="Girlanda M."/>
            <person name="Perotto S."/>
            <person name="Kohler A."/>
            <person name="Nagy L.G."/>
            <person name="Floudas D."/>
            <person name="Copeland A."/>
            <person name="Barry K.W."/>
            <person name="Cichocki N."/>
            <person name="Veneault-Fourrey C."/>
            <person name="LaButti K."/>
            <person name="Lindquist E.A."/>
            <person name="Lipzen A."/>
            <person name="Lundell T."/>
            <person name="Morin E."/>
            <person name="Murat C."/>
            <person name="Sun H."/>
            <person name="Tunlid A."/>
            <person name="Henrissat B."/>
            <person name="Grigoriev I.V."/>
            <person name="Hibbett D.S."/>
            <person name="Martin F."/>
            <person name="Nordberg H.P."/>
            <person name="Cantor M.N."/>
            <person name="Hua S.X."/>
        </authorList>
    </citation>
    <scope>NUCLEOTIDE SEQUENCE [LARGE SCALE GENOMIC DNA]</scope>
    <source>
        <strain evidence="1 2">MUT 4182</strain>
    </source>
</reference>
<organism evidence="1 2">
    <name type="scientific">Tulasnella calospora MUT 4182</name>
    <dbReference type="NCBI Taxonomy" id="1051891"/>
    <lineage>
        <taxon>Eukaryota</taxon>
        <taxon>Fungi</taxon>
        <taxon>Dikarya</taxon>
        <taxon>Basidiomycota</taxon>
        <taxon>Agaricomycotina</taxon>
        <taxon>Agaricomycetes</taxon>
        <taxon>Cantharellales</taxon>
        <taxon>Tulasnellaceae</taxon>
        <taxon>Tulasnella</taxon>
    </lineage>
</organism>
<dbReference type="AlphaFoldDB" id="A0A0C3KQ38"/>
<accession>A0A0C3KQ38</accession>
<protein>
    <recommendedName>
        <fullName evidence="3">Peptidase S1 domain-containing protein</fullName>
    </recommendedName>
</protein>
<name>A0A0C3KQ38_9AGAM</name>
<dbReference type="Proteomes" id="UP000054248">
    <property type="component" value="Unassembled WGS sequence"/>
</dbReference>
<dbReference type="OrthoDB" id="5424209at2759"/>
<evidence type="ECO:0008006" key="3">
    <source>
        <dbReference type="Google" id="ProtNLM"/>
    </source>
</evidence>
<gene>
    <name evidence="1" type="ORF">M407DRAFT_27021</name>
</gene>
<evidence type="ECO:0000313" key="2">
    <source>
        <dbReference type="Proteomes" id="UP000054248"/>
    </source>
</evidence>